<feature type="transmembrane region" description="Helical" evidence="1">
    <location>
        <begin position="265"/>
        <end position="288"/>
    </location>
</feature>
<dbReference type="Proteomes" id="UP000253606">
    <property type="component" value="Chromosome"/>
</dbReference>
<reference evidence="2 3" key="1">
    <citation type="journal article" date="2018" name="Front. Microbiol.">
        <title>Hydrolytic Capabilities as a Key to Environmental Success: Chitinolytic and Cellulolytic Acidobacteria From Acidic Sub-arctic Soils and Boreal Peatlands.</title>
        <authorList>
            <person name="Belova S.E."/>
            <person name="Ravin N.V."/>
            <person name="Pankratov T.A."/>
            <person name="Rakitin A.L."/>
            <person name="Ivanova A.A."/>
            <person name="Beletsky A.V."/>
            <person name="Mardanov A.V."/>
            <person name="Sinninghe Damste J.S."/>
            <person name="Dedysh S.N."/>
        </authorList>
    </citation>
    <scope>NUCLEOTIDE SEQUENCE [LARGE SCALE GENOMIC DNA]</scope>
    <source>
        <strain evidence="2 3">SBC82</strain>
    </source>
</reference>
<dbReference type="Pfam" id="PF20244">
    <property type="entry name" value="DUF6599"/>
    <property type="match status" value="1"/>
</dbReference>
<dbReference type="AlphaFoldDB" id="A0A2Z5G2M3"/>
<proteinExistence type="predicted"/>
<dbReference type="InterPro" id="IPR046534">
    <property type="entry name" value="DUF6599"/>
</dbReference>
<accession>A0A2Z5G2M3</accession>
<evidence type="ECO:0000313" key="3">
    <source>
        <dbReference type="Proteomes" id="UP000253606"/>
    </source>
</evidence>
<keyword evidence="3" id="KW-1185">Reference proteome</keyword>
<gene>
    <name evidence="2" type="ORF">ACPOL_4104</name>
</gene>
<dbReference type="KEGG" id="abas:ACPOL_4104"/>
<keyword evidence="1" id="KW-1133">Transmembrane helix</keyword>
<sequence>MANADLLREDGFAQASSATYIRNGDKLNVRAIRFDDASGAYAAYTFYRRPGLPKQEVGYGGVFDGTRVLFWQGSTVVDATFDHLTSMSAAELRELAGTLPKPEGGLGVPPPLPGYLPQASLDSQSSRYALGPIGYVRGGGVLPPSLIDFGRGAEVLTAQYSSRDGDGTLTLIDYPTPQLAADRLRAVAVFLAAGNTAAAQWPSQLTQSSPEALQSRRSGPLVGVTSGSLSADGARKLLSEVNYNADVTWNHPQGYVSEVSKTAKLLVGIITLTAILGGAALLLGVFFGGGRAFYRRLRGKPASTLADADFISLHLRE</sequence>
<keyword evidence="1" id="KW-0472">Membrane</keyword>
<name>A0A2Z5G2M3_9BACT</name>
<protein>
    <submittedName>
        <fullName evidence="2">Uncharacterized protein</fullName>
    </submittedName>
</protein>
<keyword evidence="1" id="KW-0812">Transmembrane</keyword>
<evidence type="ECO:0000256" key="1">
    <source>
        <dbReference type="SAM" id="Phobius"/>
    </source>
</evidence>
<dbReference type="EMBL" id="CP030840">
    <property type="protein sequence ID" value="AXC13381.1"/>
    <property type="molecule type" value="Genomic_DNA"/>
</dbReference>
<evidence type="ECO:0000313" key="2">
    <source>
        <dbReference type="EMBL" id="AXC13381.1"/>
    </source>
</evidence>
<organism evidence="2 3">
    <name type="scientific">Acidisarcina polymorpha</name>
    <dbReference type="NCBI Taxonomy" id="2211140"/>
    <lineage>
        <taxon>Bacteria</taxon>
        <taxon>Pseudomonadati</taxon>
        <taxon>Acidobacteriota</taxon>
        <taxon>Terriglobia</taxon>
        <taxon>Terriglobales</taxon>
        <taxon>Acidobacteriaceae</taxon>
        <taxon>Acidisarcina</taxon>
    </lineage>
</organism>